<name>A0A1L8D8E6_9DIPT</name>
<dbReference type="EMBL" id="GFDF01011457">
    <property type="protein sequence ID" value="JAV02627.1"/>
    <property type="molecule type" value="Transcribed_RNA"/>
</dbReference>
<dbReference type="AlphaFoldDB" id="A0A1L8D8E6"/>
<evidence type="ECO:0000313" key="1">
    <source>
        <dbReference type="EMBL" id="JAV02627.1"/>
    </source>
</evidence>
<proteinExistence type="predicted"/>
<sequence length="129" mass="14810">MAFNPCGTVLPNNIHIPVVVDPQFAHDDVVDGCRDFSPRITISRSWKVHMRHSQWDHLQVLPAEFGCHCKFLPARPSLTLTMYCRHWGMMGNLFSNTSPSQIICPITLIRFPKEWIKWFTRTITCGGVT</sequence>
<accession>A0A1L8D8E6</accession>
<organism evidence="1">
    <name type="scientific">Nyssomyia neivai</name>
    <dbReference type="NCBI Taxonomy" id="330878"/>
    <lineage>
        <taxon>Eukaryota</taxon>
        <taxon>Metazoa</taxon>
        <taxon>Ecdysozoa</taxon>
        <taxon>Arthropoda</taxon>
        <taxon>Hexapoda</taxon>
        <taxon>Insecta</taxon>
        <taxon>Pterygota</taxon>
        <taxon>Neoptera</taxon>
        <taxon>Endopterygota</taxon>
        <taxon>Diptera</taxon>
        <taxon>Nematocera</taxon>
        <taxon>Psychodoidea</taxon>
        <taxon>Psychodidae</taxon>
        <taxon>Nyssomyia</taxon>
    </lineage>
</organism>
<protein>
    <submittedName>
        <fullName evidence="1">Uncharacterized protein</fullName>
    </submittedName>
</protein>
<reference evidence="1" key="1">
    <citation type="submission" date="2016-12" db="EMBL/GenBank/DDBJ databases">
        <title>An insight into the sialome and mialome of the sand fly, Nyssomyia neivai.</title>
        <authorList>
            <person name="Sebastian V."/>
            <person name="Goulart T.M."/>
            <person name="Oliveira W."/>
            <person name="Calvo E."/>
            <person name="Oliveira L.F."/>
            <person name="Pinto M.C."/>
            <person name="Rosselino A.M."/>
            <person name="Ribeiro J.M."/>
        </authorList>
    </citation>
    <scope>NUCLEOTIDE SEQUENCE</scope>
</reference>